<dbReference type="PANTHER" id="PTHR11740:SF0">
    <property type="entry name" value="CASEIN KINASE II SUBUNIT BETA"/>
    <property type="match status" value="1"/>
</dbReference>
<dbReference type="STRING" id="105984.A0A427XL16"/>
<dbReference type="GeneID" id="39586017"/>
<feature type="compositionally biased region" description="Basic and acidic residues" evidence="4">
    <location>
        <begin position="313"/>
        <end position="324"/>
    </location>
</feature>
<comment type="subunit">
    <text evidence="3">Tetramer of two alpha and two beta subunits.</text>
</comment>
<dbReference type="PANTHER" id="PTHR11740">
    <property type="entry name" value="CASEIN KINASE II SUBUNIT BETA"/>
    <property type="match status" value="1"/>
</dbReference>
<dbReference type="FunFam" id="2.20.25.20:FF:000001">
    <property type="entry name" value="Casein kinase II subunit beta"/>
    <property type="match status" value="1"/>
</dbReference>
<name>A0A427XL16_9TREE</name>
<dbReference type="InterPro" id="IPR016149">
    <property type="entry name" value="Casein_kin_II_reg-sub_N"/>
</dbReference>
<feature type="compositionally biased region" description="Low complexity" evidence="4">
    <location>
        <begin position="210"/>
        <end position="222"/>
    </location>
</feature>
<dbReference type="Proteomes" id="UP000279236">
    <property type="component" value="Unassembled WGS sequence"/>
</dbReference>
<dbReference type="Gene3D" id="1.10.1820.10">
    <property type="entry name" value="protein kinase ck2 holoenzyme, chain C, domain 1"/>
    <property type="match status" value="1"/>
</dbReference>
<reference evidence="5 6" key="1">
    <citation type="submission" date="2018-11" db="EMBL/GenBank/DDBJ databases">
        <title>Genome sequence of Apiotrichum porosum DSM 27194.</title>
        <authorList>
            <person name="Aliyu H."/>
            <person name="Gorte O."/>
            <person name="Ochsenreither K."/>
        </authorList>
    </citation>
    <scope>NUCLEOTIDE SEQUENCE [LARGE SCALE GENOMIC DNA]</scope>
    <source>
        <strain evidence="5 6">DSM 27194</strain>
    </source>
</reference>
<comment type="function">
    <text evidence="2 3">Regulatory subunit of casein kinase II/CK2. As part of the kinase complex regulates the basal catalytic activity of the alpha subunit a constitutively active serine/threonine-protein kinase that phosphorylates a large number of substrates containing acidic residues C-terminal to the phosphorylated serine or threonine.</text>
</comment>
<evidence type="ECO:0000313" key="5">
    <source>
        <dbReference type="EMBL" id="RSH79427.1"/>
    </source>
</evidence>
<dbReference type="PRINTS" id="PR00472">
    <property type="entry name" value="CASNKINASEII"/>
</dbReference>
<proteinExistence type="inferred from homology"/>
<dbReference type="GO" id="GO:0005956">
    <property type="term" value="C:protein kinase CK2 complex"/>
    <property type="evidence" value="ECO:0007669"/>
    <property type="project" value="UniProtKB-UniRule"/>
</dbReference>
<protein>
    <recommendedName>
        <fullName evidence="3">Casein kinase II subunit beta</fullName>
        <shortName evidence="3">CK II beta</shortName>
    </recommendedName>
</protein>
<dbReference type="SUPFAM" id="SSF57798">
    <property type="entry name" value="Casein kinase II beta subunit"/>
    <property type="match status" value="1"/>
</dbReference>
<feature type="compositionally biased region" description="Acidic residues" evidence="4">
    <location>
        <begin position="325"/>
        <end position="342"/>
    </location>
</feature>
<evidence type="ECO:0000313" key="6">
    <source>
        <dbReference type="Proteomes" id="UP000279236"/>
    </source>
</evidence>
<dbReference type="Pfam" id="PF01214">
    <property type="entry name" value="CK_II_beta"/>
    <property type="match status" value="1"/>
</dbReference>
<comment type="similarity">
    <text evidence="1 3">Belongs to the casein kinase 2 subunit beta family.</text>
</comment>
<dbReference type="EMBL" id="RSCE01000010">
    <property type="protein sequence ID" value="RSH79427.1"/>
    <property type="molecule type" value="Genomic_DNA"/>
</dbReference>
<dbReference type="Gene3D" id="2.20.25.20">
    <property type="match status" value="1"/>
</dbReference>
<sequence>MDPTLHRYAEMSVRDMQGDDLEHDEDELEFGSSDETSTLTWITWFTSLPGHDYFCEVHEDFIEDDFNLTGLQSLVPFWKEALEMVLDVEPEEDSAKIPDVSIVESSAELLYGLVHQRFILTKPGLAMMYEAGHFGCCPRVFCHSTHVLPCGRSDMPGIDTVKLYCPNCGDIYTPPSSKYSQVDGAFFGTSFSPLFFQTYPELLSAPFAPGQAGGATSSAATPSDRHMSPSPRGGAVGGETLTNPNIHGGQRPALGKVYVPRIYGFKVSERARSGPRMRWLRERPERYDELQQVDWKGRWKDGSGPQGAGEGETAPKEARNGRLFDDEDDEDGEEEEEEEEDAAAAAAAAVPATAQRLR</sequence>
<comment type="caution">
    <text evidence="5">The sequence shown here is derived from an EMBL/GenBank/DDBJ whole genome shotgun (WGS) entry which is preliminary data.</text>
</comment>
<dbReference type="PROSITE" id="PS01101">
    <property type="entry name" value="CK2_BETA"/>
    <property type="match status" value="1"/>
</dbReference>
<dbReference type="InterPro" id="IPR035991">
    <property type="entry name" value="Casein_kinase_II_beta-like"/>
</dbReference>
<feature type="region of interest" description="Disordered" evidence="4">
    <location>
        <begin position="294"/>
        <end position="358"/>
    </location>
</feature>
<keyword evidence="6" id="KW-1185">Reference proteome</keyword>
<dbReference type="GO" id="GO:0019887">
    <property type="term" value="F:protein kinase regulator activity"/>
    <property type="evidence" value="ECO:0007669"/>
    <property type="project" value="InterPro"/>
</dbReference>
<dbReference type="AlphaFoldDB" id="A0A427XL16"/>
<dbReference type="OrthoDB" id="2275560at2759"/>
<dbReference type="GO" id="GO:0005737">
    <property type="term" value="C:cytoplasm"/>
    <property type="evidence" value="ECO:0007669"/>
    <property type="project" value="TreeGrafter"/>
</dbReference>
<gene>
    <name evidence="5" type="primary">CKB1</name>
    <name evidence="5" type="ORF">EHS24_001474</name>
</gene>
<organism evidence="5 6">
    <name type="scientific">Apiotrichum porosum</name>
    <dbReference type="NCBI Taxonomy" id="105984"/>
    <lineage>
        <taxon>Eukaryota</taxon>
        <taxon>Fungi</taxon>
        <taxon>Dikarya</taxon>
        <taxon>Basidiomycota</taxon>
        <taxon>Agaricomycotina</taxon>
        <taxon>Tremellomycetes</taxon>
        <taxon>Trichosporonales</taxon>
        <taxon>Trichosporonaceae</taxon>
        <taxon>Apiotrichum</taxon>
    </lineage>
</organism>
<evidence type="ECO:0000256" key="1">
    <source>
        <dbReference type="ARBA" id="ARBA00006941"/>
    </source>
</evidence>
<evidence type="ECO:0000256" key="3">
    <source>
        <dbReference type="RuleBase" id="RU361268"/>
    </source>
</evidence>
<dbReference type="RefSeq" id="XP_028474574.1">
    <property type="nucleotide sequence ID" value="XM_028617267.1"/>
</dbReference>
<dbReference type="GO" id="GO:0034456">
    <property type="term" value="C:UTP-C complex"/>
    <property type="evidence" value="ECO:0007669"/>
    <property type="project" value="TreeGrafter"/>
</dbReference>
<dbReference type="SMART" id="SM01085">
    <property type="entry name" value="CK_II_beta"/>
    <property type="match status" value="1"/>
</dbReference>
<feature type="region of interest" description="Disordered" evidence="4">
    <location>
        <begin position="210"/>
        <end position="252"/>
    </location>
</feature>
<evidence type="ECO:0000256" key="2">
    <source>
        <dbReference type="ARBA" id="ARBA00045899"/>
    </source>
</evidence>
<dbReference type="InterPro" id="IPR000704">
    <property type="entry name" value="Casein_kinase_II_reg-sub"/>
</dbReference>
<accession>A0A427XL16</accession>
<evidence type="ECO:0000256" key="4">
    <source>
        <dbReference type="SAM" id="MobiDB-lite"/>
    </source>
</evidence>
<dbReference type="GO" id="GO:0006359">
    <property type="term" value="P:regulation of transcription by RNA polymerase III"/>
    <property type="evidence" value="ECO:0007669"/>
    <property type="project" value="TreeGrafter"/>
</dbReference>